<dbReference type="Proteomes" id="UP000247078">
    <property type="component" value="Unassembled WGS sequence"/>
</dbReference>
<protein>
    <submittedName>
        <fullName evidence="1">Uncharacterized protein</fullName>
    </submittedName>
</protein>
<dbReference type="EMBL" id="QGTZ01000009">
    <property type="protein sequence ID" value="PWW37414.1"/>
    <property type="molecule type" value="Genomic_DNA"/>
</dbReference>
<dbReference type="AlphaFoldDB" id="A0A855Y676"/>
<gene>
    <name evidence="1" type="ORF">DET56_109301</name>
</gene>
<name>A0A855Y676_9BACL</name>
<reference evidence="1 2" key="1">
    <citation type="submission" date="2018-05" db="EMBL/GenBank/DDBJ databases">
        <title>Freshwater and sediment microbial communities from various areas in North America, analyzing microbe dynamics in response to fracking.</title>
        <authorList>
            <person name="Lamendella R."/>
        </authorList>
    </citation>
    <scope>NUCLEOTIDE SEQUENCE [LARGE SCALE GENOMIC DNA]</scope>
    <source>
        <strain evidence="1 2">DB-3</strain>
    </source>
</reference>
<accession>A0A855Y676</accession>
<comment type="caution">
    <text evidence="1">The sequence shown here is derived from an EMBL/GenBank/DDBJ whole genome shotgun (WGS) entry which is preliminary data.</text>
</comment>
<sequence>MKNIYKSLITDMDFLAAALSQVRVSVWHVLGDREQLIDYGGPVEEYSPVSIKIMGKRYFRNMFEFRVQK</sequence>
<dbReference type="RefSeq" id="WP_110000826.1">
    <property type="nucleotide sequence ID" value="NZ_QGTZ01000009.1"/>
</dbReference>
<evidence type="ECO:0000313" key="1">
    <source>
        <dbReference type="EMBL" id="PWW37414.1"/>
    </source>
</evidence>
<organism evidence="1 2">
    <name type="scientific">Paenibacillus pabuli</name>
    <dbReference type="NCBI Taxonomy" id="1472"/>
    <lineage>
        <taxon>Bacteria</taxon>
        <taxon>Bacillati</taxon>
        <taxon>Bacillota</taxon>
        <taxon>Bacilli</taxon>
        <taxon>Bacillales</taxon>
        <taxon>Paenibacillaceae</taxon>
        <taxon>Paenibacillus</taxon>
    </lineage>
</organism>
<proteinExistence type="predicted"/>
<evidence type="ECO:0000313" key="2">
    <source>
        <dbReference type="Proteomes" id="UP000247078"/>
    </source>
</evidence>